<dbReference type="EMBL" id="JAULSW010000005">
    <property type="protein sequence ID" value="KAK3382014.1"/>
    <property type="molecule type" value="Genomic_DNA"/>
</dbReference>
<name>A0AAE0TWB3_9PEZI</name>
<dbReference type="Proteomes" id="UP001285441">
    <property type="component" value="Unassembled WGS sequence"/>
</dbReference>
<dbReference type="AlphaFoldDB" id="A0AAE0TWB3"/>
<sequence>MLSLLIAPMPVNVRRWQTSIPTALTHAMSTRLLPVPVRSTPVSLCHLRHSPLRAVALPQAAAGVVIISRHLKCGRECVVGQVYLSVGPNLAQAPLDENGIVLITFGEISTILLLLLFWFQLCLPYRGPEFSYQSLTIPKIALHNPRSLRAVSPLDAVLPHSALLPETYSFLDVKIFFLIATHLLIRLSPKGLVDAARGEFLRDVCFHENESFMCPKWARASVTHSFFFRFPELRAESGGSHSRFL</sequence>
<evidence type="ECO:0000313" key="2">
    <source>
        <dbReference type="Proteomes" id="UP001285441"/>
    </source>
</evidence>
<keyword evidence="2" id="KW-1185">Reference proteome</keyword>
<proteinExistence type="predicted"/>
<reference evidence="1" key="1">
    <citation type="journal article" date="2023" name="Mol. Phylogenet. Evol.">
        <title>Genome-scale phylogeny and comparative genomics of the fungal order Sordariales.</title>
        <authorList>
            <person name="Hensen N."/>
            <person name="Bonometti L."/>
            <person name="Westerberg I."/>
            <person name="Brannstrom I.O."/>
            <person name="Guillou S."/>
            <person name="Cros-Aarteil S."/>
            <person name="Calhoun S."/>
            <person name="Haridas S."/>
            <person name="Kuo A."/>
            <person name="Mondo S."/>
            <person name="Pangilinan J."/>
            <person name="Riley R."/>
            <person name="LaButti K."/>
            <person name="Andreopoulos B."/>
            <person name="Lipzen A."/>
            <person name="Chen C."/>
            <person name="Yan M."/>
            <person name="Daum C."/>
            <person name="Ng V."/>
            <person name="Clum A."/>
            <person name="Steindorff A."/>
            <person name="Ohm R.A."/>
            <person name="Martin F."/>
            <person name="Silar P."/>
            <person name="Natvig D.O."/>
            <person name="Lalanne C."/>
            <person name="Gautier V."/>
            <person name="Ament-Velasquez S.L."/>
            <person name="Kruys A."/>
            <person name="Hutchinson M.I."/>
            <person name="Powell A.J."/>
            <person name="Barry K."/>
            <person name="Miller A.N."/>
            <person name="Grigoriev I.V."/>
            <person name="Debuchy R."/>
            <person name="Gladieux P."/>
            <person name="Hiltunen Thoren M."/>
            <person name="Johannesson H."/>
        </authorList>
    </citation>
    <scope>NUCLEOTIDE SEQUENCE</scope>
    <source>
        <strain evidence="1">CBS 232.78</strain>
    </source>
</reference>
<evidence type="ECO:0000313" key="1">
    <source>
        <dbReference type="EMBL" id="KAK3382014.1"/>
    </source>
</evidence>
<accession>A0AAE0TWB3</accession>
<organism evidence="1 2">
    <name type="scientific">Podospora didyma</name>
    <dbReference type="NCBI Taxonomy" id="330526"/>
    <lineage>
        <taxon>Eukaryota</taxon>
        <taxon>Fungi</taxon>
        <taxon>Dikarya</taxon>
        <taxon>Ascomycota</taxon>
        <taxon>Pezizomycotina</taxon>
        <taxon>Sordariomycetes</taxon>
        <taxon>Sordariomycetidae</taxon>
        <taxon>Sordariales</taxon>
        <taxon>Podosporaceae</taxon>
        <taxon>Podospora</taxon>
    </lineage>
</organism>
<gene>
    <name evidence="1" type="ORF">B0H63DRAFT_477123</name>
</gene>
<reference evidence="1" key="2">
    <citation type="submission" date="2023-06" db="EMBL/GenBank/DDBJ databases">
        <authorList>
            <consortium name="Lawrence Berkeley National Laboratory"/>
            <person name="Haridas S."/>
            <person name="Hensen N."/>
            <person name="Bonometti L."/>
            <person name="Westerberg I."/>
            <person name="Brannstrom I.O."/>
            <person name="Guillou S."/>
            <person name="Cros-Aarteil S."/>
            <person name="Calhoun S."/>
            <person name="Kuo A."/>
            <person name="Mondo S."/>
            <person name="Pangilinan J."/>
            <person name="Riley R."/>
            <person name="LaButti K."/>
            <person name="Andreopoulos B."/>
            <person name="Lipzen A."/>
            <person name="Chen C."/>
            <person name="Yanf M."/>
            <person name="Daum C."/>
            <person name="Ng V."/>
            <person name="Clum A."/>
            <person name="Steindorff A."/>
            <person name="Ohm R."/>
            <person name="Martin F."/>
            <person name="Silar P."/>
            <person name="Natvig D."/>
            <person name="Lalanne C."/>
            <person name="Gautier V."/>
            <person name="Ament-velasquez S.L."/>
            <person name="Kruys A."/>
            <person name="Hutchinson M.I."/>
            <person name="Powell A.J."/>
            <person name="Barry K."/>
            <person name="Miller A.N."/>
            <person name="Grigoriev I.V."/>
            <person name="Debuchy R."/>
            <person name="Gladieux P."/>
            <person name="Thoren M.H."/>
            <person name="Johannesson H."/>
        </authorList>
    </citation>
    <scope>NUCLEOTIDE SEQUENCE</scope>
    <source>
        <strain evidence="1">CBS 232.78</strain>
    </source>
</reference>
<protein>
    <submittedName>
        <fullName evidence="1">Uncharacterized protein</fullName>
    </submittedName>
</protein>
<comment type="caution">
    <text evidence="1">The sequence shown here is derived from an EMBL/GenBank/DDBJ whole genome shotgun (WGS) entry which is preliminary data.</text>
</comment>